<dbReference type="InterPro" id="IPR036097">
    <property type="entry name" value="HisK_dim/P_sf"/>
</dbReference>
<organism evidence="11 12">
    <name type="scientific">Oceanispirochaeta crateris</name>
    <dbReference type="NCBI Taxonomy" id="2518645"/>
    <lineage>
        <taxon>Bacteria</taxon>
        <taxon>Pseudomonadati</taxon>
        <taxon>Spirochaetota</taxon>
        <taxon>Spirochaetia</taxon>
        <taxon>Spirochaetales</taxon>
        <taxon>Spirochaetaceae</taxon>
        <taxon>Oceanispirochaeta</taxon>
    </lineage>
</organism>
<dbReference type="InterPro" id="IPR036890">
    <property type="entry name" value="HATPase_C_sf"/>
</dbReference>
<dbReference type="Gene3D" id="3.30.565.10">
    <property type="entry name" value="Histidine kinase-like ATPase, C-terminal domain"/>
    <property type="match status" value="1"/>
</dbReference>
<dbReference type="CDD" id="cd00082">
    <property type="entry name" value="HisKA"/>
    <property type="match status" value="1"/>
</dbReference>
<dbReference type="CDD" id="cd00075">
    <property type="entry name" value="HATPase"/>
    <property type="match status" value="1"/>
</dbReference>
<dbReference type="SUPFAM" id="SSF47384">
    <property type="entry name" value="Homodimeric domain of signal transducing histidine kinase"/>
    <property type="match status" value="1"/>
</dbReference>
<proteinExistence type="predicted"/>
<dbReference type="Proteomes" id="UP000324209">
    <property type="component" value="Chromosome"/>
</dbReference>
<evidence type="ECO:0000256" key="1">
    <source>
        <dbReference type="ARBA" id="ARBA00000085"/>
    </source>
</evidence>
<keyword evidence="8" id="KW-0902">Two-component regulatory system</keyword>
<feature type="transmembrane region" description="Helical" evidence="9">
    <location>
        <begin position="167"/>
        <end position="184"/>
    </location>
</feature>
<dbReference type="SMART" id="SM00387">
    <property type="entry name" value="HATPase_c"/>
    <property type="match status" value="1"/>
</dbReference>
<evidence type="ECO:0000313" key="11">
    <source>
        <dbReference type="EMBL" id="QEN08755.1"/>
    </source>
</evidence>
<dbReference type="PANTHER" id="PTHR43065">
    <property type="entry name" value="SENSOR HISTIDINE KINASE"/>
    <property type="match status" value="1"/>
</dbReference>
<keyword evidence="5" id="KW-0547">Nucleotide-binding</keyword>
<dbReference type="InterPro" id="IPR003594">
    <property type="entry name" value="HATPase_dom"/>
</dbReference>
<dbReference type="InterPro" id="IPR005467">
    <property type="entry name" value="His_kinase_dom"/>
</dbReference>
<keyword evidence="9" id="KW-1133">Transmembrane helix</keyword>
<dbReference type="GO" id="GO:0005524">
    <property type="term" value="F:ATP binding"/>
    <property type="evidence" value="ECO:0007669"/>
    <property type="project" value="UniProtKB-KW"/>
</dbReference>
<reference evidence="11 12" key="1">
    <citation type="submission" date="2019-02" db="EMBL/GenBank/DDBJ databases">
        <title>Complete Genome Sequence and Methylome Analysis of free living Spirochaetas.</title>
        <authorList>
            <person name="Fomenkov A."/>
            <person name="Dubinina G."/>
            <person name="Leshcheva N."/>
            <person name="Mikheeva N."/>
            <person name="Grabovich M."/>
            <person name="Vincze T."/>
            <person name="Roberts R.J."/>
        </authorList>
    </citation>
    <scope>NUCLEOTIDE SEQUENCE [LARGE SCALE GENOMIC DNA]</scope>
    <source>
        <strain evidence="11 12">K2</strain>
    </source>
</reference>
<keyword evidence="3" id="KW-0597">Phosphoprotein</keyword>
<evidence type="ECO:0000313" key="12">
    <source>
        <dbReference type="Proteomes" id="UP000324209"/>
    </source>
</evidence>
<gene>
    <name evidence="11" type="ORF">EXM22_12435</name>
</gene>
<dbReference type="Gene3D" id="1.10.287.130">
    <property type="match status" value="1"/>
</dbReference>
<sequence length="406" mass="47263">MKKFKNRVPIFIYFTLVFGLVMASLSTNYIIKDSQARALRLVEENYTRSAFKVLSTYPDFTDEQMRYHKEEISGLVIIDEQGQTIYDYGVIKEDPRIFDLDEQNNIYLNMEEDLVVVNIIPELLFRPEQVDFVDNTMSFEERKVHIHIEFQNDYLVKKIKRTDIQHGFIQFFLIAFFSLAIFYYQKGLNLSRRLNEQKSLVILGTALRTLTHEMKNPLSAIKLQGSLLEKKYPQIEARDTRIIIDEVDRLTRLMETVRDFLKTPAEESSRISLNLSLNELKATYPESITWDIPEKELFIEFNRDRFRSVMENLVNNALESGSDPRGISVHCMALKKTVNISVKDEGSGIPEEIQKRMFDPFYTTKTKGSGVGLMVVKKFLDEKNCFMKINSSEGKGTTVSFWLPLK</sequence>
<dbReference type="AlphaFoldDB" id="A0A5C1QKS0"/>
<dbReference type="PRINTS" id="PR00344">
    <property type="entry name" value="BCTRLSENSOR"/>
</dbReference>
<dbReference type="EC" id="2.7.13.3" evidence="2"/>
<keyword evidence="9" id="KW-0472">Membrane</keyword>
<dbReference type="GO" id="GO:0000155">
    <property type="term" value="F:phosphorelay sensor kinase activity"/>
    <property type="evidence" value="ECO:0007669"/>
    <property type="project" value="InterPro"/>
</dbReference>
<dbReference type="EMBL" id="CP036150">
    <property type="protein sequence ID" value="QEN08755.1"/>
    <property type="molecule type" value="Genomic_DNA"/>
</dbReference>
<feature type="transmembrane region" description="Helical" evidence="9">
    <location>
        <begin position="12"/>
        <end position="31"/>
    </location>
</feature>
<keyword evidence="4" id="KW-0808">Transferase</keyword>
<evidence type="ECO:0000256" key="4">
    <source>
        <dbReference type="ARBA" id="ARBA00022679"/>
    </source>
</evidence>
<evidence type="ECO:0000256" key="3">
    <source>
        <dbReference type="ARBA" id="ARBA00022553"/>
    </source>
</evidence>
<evidence type="ECO:0000256" key="8">
    <source>
        <dbReference type="ARBA" id="ARBA00023012"/>
    </source>
</evidence>
<evidence type="ECO:0000256" key="7">
    <source>
        <dbReference type="ARBA" id="ARBA00022840"/>
    </source>
</evidence>
<keyword evidence="9" id="KW-0812">Transmembrane</keyword>
<keyword evidence="12" id="KW-1185">Reference proteome</keyword>
<protein>
    <recommendedName>
        <fullName evidence="2">histidine kinase</fullName>
        <ecNumber evidence="2">2.7.13.3</ecNumber>
    </recommendedName>
</protein>
<name>A0A5C1QKS0_9SPIO</name>
<evidence type="ECO:0000259" key="10">
    <source>
        <dbReference type="PROSITE" id="PS50109"/>
    </source>
</evidence>
<dbReference type="InterPro" id="IPR003661">
    <property type="entry name" value="HisK_dim/P_dom"/>
</dbReference>
<evidence type="ECO:0000256" key="6">
    <source>
        <dbReference type="ARBA" id="ARBA00022777"/>
    </source>
</evidence>
<dbReference type="RefSeq" id="WP_149486836.1">
    <property type="nucleotide sequence ID" value="NZ_CP036150.1"/>
</dbReference>
<accession>A0A5C1QKS0</accession>
<evidence type="ECO:0000256" key="5">
    <source>
        <dbReference type="ARBA" id="ARBA00022741"/>
    </source>
</evidence>
<evidence type="ECO:0000256" key="2">
    <source>
        <dbReference type="ARBA" id="ARBA00012438"/>
    </source>
</evidence>
<keyword evidence="7" id="KW-0067">ATP-binding</keyword>
<evidence type="ECO:0000256" key="9">
    <source>
        <dbReference type="SAM" id="Phobius"/>
    </source>
</evidence>
<keyword evidence="6 11" id="KW-0418">Kinase</keyword>
<dbReference type="SUPFAM" id="SSF55874">
    <property type="entry name" value="ATPase domain of HSP90 chaperone/DNA topoisomerase II/histidine kinase"/>
    <property type="match status" value="1"/>
</dbReference>
<dbReference type="KEGG" id="ock:EXM22_12435"/>
<dbReference type="SMART" id="SM00388">
    <property type="entry name" value="HisKA"/>
    <property type="match status" value="1"/>
</dbReference>
<feature type="domain" description="Histidine kinase" evidence="10">
    <location>
        <begin position="209"/>
        <end position="406"/>
    </location>
</feature>
<comment type="catalytic activity">
    <reaction evidence="1">
        <text>ATP + protein L-histidine = ADP + protein N-phospho-L-histidine.</text>
        <dbReference type="EC" id="2.7.13.3"/>
    </reaction>
</comment>
<dbReference type="InterPro" id="IPR004358">
    <property type="entry name" value="Sig_transdc_His_kin-like_C"/>
</dbReference>
<dbReference type="Pfam" id="PF00512">
    <property type="entry name" value="HisKA"/>
    <property type="match status" value="1"/>
</dbReference>
<dbReference type="OrthoDB" id="1931120at2"/>
<dbReference type="PROSITE" id="PS50109">
    <property type="entry name" value="HIS_KIN"/>
    <property type="match status" value="1"/>
</dbReference>
<dbReference type="Pfam" id="PF02518">
    <property type="entry name" value="HATPase_c"/>
    <property type="match status" value="1"/>
</dbReference>
<dbReference type="PANTHER" id="PTHR43065:SF10">
    <property type="entry name" value="PEROXIDE STRESS-ACTIVATED HISTIDINE KINASE MAK3"/>
    <property type="match status" value="1"/>
</dbReference>